<keyword evidence="3" id="KW-1185">Reference proteome</keyword>
<evidence type="ECO:0000256" key="1">
    <source>
        <dbReference type="SAM" id="MobiDB-lite"/>
    </source>
</evidence>
<reference evidence="3" key="1">
    <citation type="journal article" date="2019" name="Int. J. Syst. Evol. Microbiol.">
        <title>The Global Catalogue of Microorganisms (GCM) 10K type strain sequencing project: providing services to taxonomists for standard genome sequencing and annotation.</title>
        <authorList>
            <consortium name="The Broad Institute Genomics Platform"/>
            <consortium name="The Broad Institute Genome Sequencing Center for Infectious Disease"/>
            <person name="Wu L."/>
            <person name="Ma J."/>
        </authorList>
    </citation>
    <scope>NUCLEOTIDE SEQUENCE [LARGE SCALE GENOMIC DNA]</scope>
    <source>
        <strain evidence="3">JCM 16022</strain>
    </source>
</reference>
<organism evidence="2 3">
    <name type="scientific">Nocardioides koreensis</name>
    <dbReference type="NCBI Taxonomy" id="433651"/>
    <lineage>
        <taxon>Bacteria</taxon>
        <taxon>Bacillati</taxon>
        <taxon>Actinomycetota</taxon>
        <taxon>Actinomycetes</taxon>
        <taxon>Propionibacteriales</taxon>
        <taxon>Nocardioidaceae</taxon>
        <taxon>Nocardioides</taxon>
    </lineage>
</organism>
<accession>A0ABP5LIP9</accession>
<comment type="caution">
    <text evidence="2">The sequence shown here is derived from an EMBL/GenBank/DDBJ whole genome shotgun (WGS) entry which is preliminary data.</text>
</comment>
<dbReference type="Proteomes" id="UP001501771">
    <property type="component" value="Unassembled WGS sequence"/>
</dbReference>
<dbReference type="RefSeq" id="WP_344152650.1">
    <property type="nucleotide sequence ID" value="NZ_BAAAQR010000007.1"/>
</dbReference>
<name>A0ABP5LIP9_9ACTN</name>
<protein>
    <submittedName>
        <fullName evidence="2">Uncharacterized protein</fullName>
    </submittedName>
</protein>
<dbReference type="EMBL" id="BAAAQR010000007">
    <property type="protein sequence ID" value="GAA2148049.1"/>
    <property type="molecule type" value="Genomic_DNA"/>
</dbReference>
<feature type="compositionally biased region" description="Low complexity" evidence="1">
    <location>
        <begin position="95"/>
        <end position="116"/>
    </location>
</feature>
<sequence>MLELELRTRELSATLAERERLPGVDRMEALIDGLLAYARLGGELSRASVDLSAAMAEVTEDLAPALAGATLTVGPLPTVGDPQDGGSRSSTTAWASRPTSGSGSSSRSCACTRRSPAPGSASRQFAVVEAHEAWRRPTAAAPPRGSSCRTEPGSG</sequence>
<gene>
    <name evidence="2" type="ORF">GCM10009844_26020</name>
</gene>
<proteinExistence type="predicted"/>
<evidence type="ECO:0000313" key="2">
    <source>
        <dbReference type="EMBL" id="GAA2148049.1"/>
    </source>
</evidence>
<feature type="region of interest" description="Disordered" evidence="1">
    <location>
        <begin position="72"/>
        <end position="155"/>
    </location>
</feature>
<evidence type="ECO:0000313" key="3">
    <source>
        <dbReference type="Proteomes" id="UP001501771"/>
    </source>
</evidence>